<dbReference type="RefSeq" id="XP_011390180.1">
    <property type="nucleotide sequence ID" value="XM_011391878.1"/>
</dbReference>
<dbReference type="GeneID" id="23564096"/>
<reference evidence="1 2" key="1">
    <citation type="journal article" date="2006" name="Nature">
        <title>Insights from the genome of the biotrophic fungal plant pathogen Ustilago maydis.</title>
        <authorList>
            <person name="Kamper J."/>
            <person name="Kahmann R."/>
            <person name="Bolker M."/>
            <person name="Ma L.J."/>
            <person name="Brefort T."/>
            <person name="Saville B.J."/>
            <person name="Banuett F."/>
            <person name="Kronstad J.W."/>
            <person name="Gold S.E."/>
            <person name="Muller O."/>
            <person name="Perlin M.H."/>
            <person name="Wosten H.A."/>
            <person name="de Vries R."/>
            <person name="Ruiz-Herrera J."/>
            <person name="Reynaga-Pena C.G."/>
            <person name="Snetselaar K."/>
            <person name="McCann M."/>
            <person name="Perez-Martin J."/>
            <person name="Feldbrugge M."/>
            <person name="Basse C.W."/>
            <person name="Steinberg G."/>
            <person name="Ibeas J.I."/>
            <person name="Holloman W."/>
            <person name="Guzman P."/>
            <person name="Farman M."/>
            <person name="Stajich J.E."/>
            <person name="Sentandreu R."/>
            <person name="Gonzalez-Prieto J.M."/>
            <person name="Kennell J.C."/>
            <person name="Molina L."/>
            <person name="Schirawski J."/>
            <person name="Mendoza-Mendoza A."/>
            <person name="Greilinger D."/>
            <person name="Munch K."/>
            <person name="Rossel N."/>
            <person name="Scherer M."/>
            <person name="Vranes M."/>
            <person name="Ladendorf O."/>
            <person name="Vincon V."/>
            <person name="Fuchs U."/>
            <person name="Sandrock B."/>
            <person name="Meng S."/>
            <person name="Ho E.C."/>
            <person name="Cahill M.J."/>
            <person name="Boyce K.J."/>
            <person name="Klose J."/>
            <person name="Klosterman S.J."/>
            <person name="Deelstra H.J."/>
            <person name="Ortiz-Castellanos L."/>
            <person name="Li W."/>
            <person name="Sanchez-Alonso P."/>
            <person name="Schreier P.H."/>
            <person name="Hauser-Hahn I."/>
            <person name="Vaupel M."/>
            <person name="Koopmann E."/>
            <person name="Friedrich G."/>
            <person name="Voss H."/>
            <person name="Schluter T."/>
            <person name="Margolis J."/>
            <person name="Platt D."/>
            <person name="Swimmer C."/>
            <person name="Gnirke A."/>
            <person name="Chen F."/>
            <person name="Vysotskaia V."/>
            <person name="Mannhaupt G."/>
            <person name="Guldener U."/>
            <person name="Munsterkotter M."/>
            <person name="Haase D."/>
            <person name="Oesterheld M."/>
            <person name="Mewes H.W."/>
            <person name="Mauceli E.W."/>
            <person name="DeCaprio D."/>
            <person name="Wade C.M."/>
            <person name="Butler J."/>
            <person name="Young S."/>
            <person name="Jaffe D.B."/>
            <person name="Calvo S."/>
            <person name="Nusbaum C."/>
            <person name="Galagan J."/>
            <person name="Birren B.W."/>
        </authorList>
    </citation>
    <scope>NUCLEOTIDE SEQUENCE [LARGE SCALE GENOMIC DNA]</scope>
    <source>
        <strain evidence="2">DSM 14603 / FGSC 9021 / UM521</strain>
    </source>
</reference>
<protein>
    <submittedName>
        <fullName evidence="1">Uncharacterized protein</fullName>
    </submittedName>
</protein>
<proteinExistence type="predicted"/>
<dbReference type="Proteomes" id="UP000000561">
    <property type="component" value="Chromosome 10"/>
</dbReference>
<dbReference type="VEuPathDB" id="FungiDB:UMAG_03713"/>
<evidence type="ECO:0000313" key="2">
    <source>
        <dbReference type="Proteomes" id="UP000000561"/>
    </source>
</evidence>
<evidence type="ECO:0000313" key="1">
    <source>
        <dbReference type="EMBL" id="KIS68132.1"/>
    </source>
</evidence>
<keyword evidence="2" id="KW-1185">Reference proteome</keyword>
<sequence length="140" mass="15672">MAWCMHAYSLLLQLVINPDKDDDDMHPLICAQHPEQAKERRMDAADCTIRQAKREATISSFEENGTDEWLLTCCSWLGQVNLMEQDEQQDSIGTVTSTVRKLFRDCMSQSSVRSCAALRRSLIGGGGLGRWAIGIRARGP</sequence>
<dbReference type="EMBL" id="CM003149">
    <property type="protein sequence ID" value="KIS68132.1"/>
    <property type="molecule type" value="Genomic_DNA"/>
</dbReference>
<accession>A0A0D1C362</accession>
<dbReference type="KEGG" id="uma:UMAG_03713"/>
<name>A0A0D1C362_MYCMD</name>
<gene>
    <name evidence="1" type="ORF">UMAG_03713</name>
</gene>
<dbReference type="AlphaFoldDB" id="A0A0D1C362"/>
<organism evidence="1 2">
    <name type="scientific">Mycosarcoma maydis</name>
    <name type="common">Corn smut fungus</name>
    <name type="synonym">Ustilago maydis</name>
    <dbReference type="NCBI Taxonomy" id="5270"/>
    <lineage>
        <taxon>Eukaryota</taxon>
        <taxon>Fungi</taxon>
        <taxon>Dikarya</taxon>
        <taxon>Basidiomycota</taxon>
        <taxon>Ustilaginomycotina</taxon>
        <taxon>Ustilaginomycetes</taxon>
        <taxon>Ustilaginales</taxon>
        <taxon>Ustilaginaceae</taxon>
        <taxon>Mycosarcoma</taxon>
    </lineage>
</organism>
<dbReference type="InParanoid" id="A0A0D1C362"/>